<keyword evidence="2" id="KW-1185">Reference proteome</keyword>
<protein>
    <submittedName>
        <fullName evidence="1">Uncharacterized protein</fullName>
    </submittedName>
</protein>
<name>A0ACB8WDS1_9TELE</name>
<proteinExistence type="predicted"/>
<evidence type="ECO:0000313" key="2">
    <source>
        <dbReference type="Proteomes" id="UP000831701"/>
    </source>
</evidence>
<comment type="caution">
    <text evidence="1">The sequence shown here is derived from an EMBL/GenBank/DDBJ whole genome shotgun (WGS) entry which is preliminary data.</text>
</comment>
<organism evidence="1 2">
    <name type="scientific">Scortum barcoo</name>
    <name type="common">barcoo grunter</name>
    <dbReference type="NCBI Taxonomy" id="214431"/>
    <lineage>
        <taxon>Eukaryota</taxon>
        <taxon>Metazoa</taxon>
        <taxon>Chordata</taxon>
        <taxon>Craniata</taxon>
        <taxon>Vertebrata</taxon>
        <taxon>Euteleostomi</taxon>
        <taxon>Actinopterygii</taxon>
        <taxon>Neopterygii</taxon>
        <taxon>Teleostei</taxon>
        <taxon>Neoteleostei</taxon>
        <taxon>Acanthomorphata</taxon>
        <taxon>Eupercaria</taxon>
        <taxon>Centrarchiformes</taxon>
        <taxon>Terapontoidei</taxon>
        <taxon>Terapontidae</taxon>
        <taxon>Scortum</taxon>
    </lineage>
</organism>
<dbReference type="Proteomes" id="UP000831701">
    <property type="component" value="Chromosome 12"/>
</dbReference>
<dbReference type="EMBL" id="CM041542">
    <property type="protein sequence ID" value="KAI3365422.1"/>
    <property type="molecule type" value="Genomic_DNA"/>
</dbReference>
<reference evidence="1" key="1">
    <citation type="submission" date="2022-04" db="EMBL/GenBank/DDBJ databases">
        <title>Jade perch genome.</title>
        <authorList>
            <person name="Chao B."/>
        </authorList>
    </citation>
    <scope>NUCLEOTIDE SEQUENCE</scope>
    <source>
        <strain evidence="1">CB-2022</strain>
    </source>
</reference>
<accession>A0ACB8WDS1</accession>
<evidence type="ECO:0000313" key="1">
    <source>
        <dbReference type="EMBL" id="KAI3365422.1"/>
    </source>
</evidence>
<sequence>MGDDEWLSRLRRFATTGVWPADAGNRPAPRPKKWHDPYLKIENCPLQHRGQMSLFGGPQVCRCGFHTKKWQVDSNTPEASVPPSRQKQQTRTIFSPATNPALN</sequence>
<gene>
    <name evidence="1" type="ORF">L3Q82_010498</name>
</gene>